<keyword evidence="1" id="KW-0472">Membrane</keyword>
<organism evidence="2 3">
    <name type="scientific">Candidatus Aveggerthella stercoripullorum</name>
    <dbReference type="NCBI Taxonomy" id="2840688"/>
    <lineage>
        <taxon>Bacteria</taxon>
        <taxon>Bacillati</taxon>
        <taxon>Actinomycetota</taxon>
        <taxon>Coriobacteriia</taxon>
        <taxon>Eggerthellales</taxon>
        <taxon>Eggerthellaceae</taxon>
        <taxon>Eggerthellaceae incertae sedis</taxon>
        <taxon>Candidatus Aveggerthella</taxon>
    </lineage>
</organism>
<name>A0A9D0ZZR1_9ACTN</name>
<evidence type="ECO:0000313" key="3">
    <source>
        <dbReference type="Proteomes" id="UP000824261"/>
    </source>
</evidence>
<gene>
    <name evidence="2" type="ORF">IAA69_03460</name>
</gene>
<evidence type="ECO:0000313" key="2">
    <source>
        <dbReference type="EMBL" id="HIR01302.1"/>
    </source>
</evidence>
<dbReference type="Proteomes" id="UP000824261">
    <property type="component" value="Unassembled WGS sequence"/>
</dbReference>
<protein>
    <submittedName>
        <fullName evidence="2">Uncharacterized protein</fullName>
    </submittedName>
</protein>
<dbReference type="AlphaFoldDB" id="A0A9D0ZZR1"/>
<keyword evidence="1" id="KW-1133">Transmembrane helix</keyword>
<keyword evidence="1" id="KW-0812">Transmembrane</keyword>
<reference evidence="2" key="2">
    <citation type="journal article" date="2021" name="PeerJ">
        <title>Extensive microbial diversity within the chicken gut microbiome revealed by metagenomics and culture.</title>
        <authorList>
            <person name="Gilroy R."/>
            <person name="Ravi A."/>
            <person name="Getino M."/>
            <person name="Pursley I."/>
            <person name="Horton D.L."/>
            <person name="Alikhan N.F."/>
            <person name="Baker D."/>
            <person name="Gharbi K."/>
            <person name="Hall N."/>
            <person name="Watson M."/>
            <person name="Adriaenssens E.M."/>
            <person name="Foster-Nyarko E."/>
            <person name="Jarju S."/>
            <person name="Secka A."/>
            <person name="Antonio M."/>
            <person name="Oren A."/>
            <person name="Chaudhuri R.R."/>
            <person name="La Ragione R."/>
            <person name="Hildebrand F."/>
            <person name="Pallen M.J."/>
        </authorList>
    </citation>
    <scope>NUCLEOTIDE SEQUENCE</scope>
    <source>
        <strain evidence="2">ChiGjej1B1-2707</strain>
    </source>
</reference>
<feature type="transmembrane region" description="Helical" evidence="1">
    <location>
        <begin position="6"/>
        <end position="27"/>
    </location>
</feature>
<feature type="transmembrane region" description="Helical" evidence="1">
    <location>
        <begin position="70"/>
        <end position="95"/>
    </location>
</feature>
<sequence length="118" mass="12961">MIVIRLYRVIPLVIALAVIALVAYVTISYLRSPLRAKEILIAVFSRLNTVGAAVCLVVAAYAVFDGSTVFAELAGSCALIFLLALGITLICRHAFLKHHPEYRKKAEKAHLISRGKKR</sequence>
<accession>A0A9D0ZZR1</accession>
<proteinExistence type="predicted"/>
<dbReference type="EMBL" id="DVGB01000043">
    <property type="protein sequence ID" value="HIR01302.1"/>
    <property type="molecule type" value="Genomic_DNA"/>
</dbReference>
<reference evidence="2" key="1">
    <citation type="submission" date="2020-10" db="EMBL/GenBank/DDBJ databases">
        <authorList>
            <person name="Gilroy R."/>
        </authorList>
    </citation>
    <scope>NUCLEOTIDE SEQUENCE</scope>
    <source>
        <strain evidence="2">ChiGjej1B1-2707</strain>
    </source>
</reference>
<evidence type="ECO:0000256" key="1">
    <source>
        <dbReference type="SAM" id="Phobius"/>
    </source>
</evidence>
<comment type="caution">
    <text evidence="2">The sequence shown here is derived from an EMBL/GenBank/DDBJ whole genome shotgun (WGS) entry which is preliminary data.</text>
</comment>
<feature type="transmembrane region" description="Helical" evidence="1">
    <location>
        <begin position="39"/>
        <end position="64"/>
    </location>
</feature>